<feature type="compositionally biased region" description="Polar residues" evidence="1">
    <location>
        <begin position="49"/>
        <end position="59"/>
    </location>
</feature>
<evidence type="ECO:0000256" key="1">
    <source>
        <dbReference type="SAM" id="MobiDB-lite"/>
    </source>
</evidence>
<proteinExistence type="predicted"/>
<dbReference type="EMBL" id="BGPR01125966">
    <property type="protein sequence ID" value="GBN33557.1"/>
    <property type="molecule type" value="Genomic_DNA"/>
</dbReference>
<protein>
    <submittedName>
        <fullName evidence="2">Uncharacterized protein</fullName>
    </submittedName>
</protein>
<gene>
    <name evidence="2" type="ORF">AVEN_221444_1</name>
</gene>
<keyword evidence="3" id="KW-1185">Reference proteome</keyword>
<evidence type="ECO:0000313" key="3">
    <source>
        <dbReference type="Proteomes" id="UP000499080"/>
    </source>
</evidence>
<organism evidence="2 3">
    <name type="scientific">Araneus ventricosus</name>
    <name type="common">Orbweaver spider</name>
    <name type="synonym">Epeira ventricosa</name>
    <dbReference type="NCBI Taxonomy" id="182803"/>
    <lineage>
        <taxon>Eukaryota</taxon>
        <taxon>Metazoa</taxon>
        <taxon>Ecdysozoa</taxon>
        <taxon>Arthropoda</taxon>
        <taxon>Chelicerata</taxon>
        <taxon>Arachnida</taxon>
        <taxon>Araneae</taxon>
        <taxon>Araneomorphae</taxon>
        <taxon>Entelegynae</taxon>
        <taxon>Araneoidea</taxon>
        <taxon>Araneidae</taxon>
        <taxon>Araneus</taxon>
    </lineage>
</organism>
<feature type="region of interest" description="Disordered" evidence="1">
    <location>
        <begin position="41"/>
        <end position="72"/>
    </location>
</feature>
<dbReference type="AlphaFoldDB" id="A0A4Y2N5W0"/>
<accession>A0A4Y2N5W0</accession>
<name>A0A4Y2N5W0_ARAVE</name>
<comment type="caution">
    <text evidence="2">The sequence shown here is derived from an EMBL/GenBank/DDBJ whole genome shotgun (WGS) entry which is preliminary data.</text>
</comment>
<evidence type="ECO:0000313" key="2">
    <source>
        <dbReference type="EMBL" id="GBN33557.1"/>
    </source>
</evidence>
<sequence length="110" mass="12336">MKSVITIGQQGSTFFYVRLQEPINLILLTPTFLMASSFCRPAGRKKSPQGVTGPSTLNVPQEEPSPANEHSHEFKIARNGQLVGQDRKQLATDQILYLWEKDFSGPFLQM</sequence>
<dbReference type="Proteomes" id="UP000499080">
    <property type="component" value="Unassembled WGS sequence"/>
</dbReference>
<reference evidence="2 3" key="1">
    <citation type="journal article" date="2019" name="Sci. Rep.">
        <title>Orb-weaving spider Araneus ventricosus genome elucidates the spidroin gene catalogue.</title>
        <authorList>
            <person name="Kono N."/>
            <person name="Nakamura H."/>
            <person name="Ohtoshi R."/>
            <person name="Moran D.A.P."/>
            <person name="Shinohara A."/>
            <person name="Yoshida Y."/>
            <person name="Fujiwara M."/>
            <person name="Mori M."/>
            <person name="Tomita M."/>
            <person name="Arakawa K."/>
        </authorList>
    </citation>
    <scope>NUCLEOTIDE SEQUENCE [LARGE SCALE GENOMIC DNA]</scope>
</reference>